<evidence type="ECO:0000313" key="3">
    <source>
        <dbReference type="Proteomes" id="UP000007519"/>
    </source>
</evidence>
<gene>
    <name evidence="2" type="ordered locus">SGRA_2962</name>
</gene>
<dbReference type="AlphaFoldDB" id="H6LAU7"/>
<protein>
    <submittedName>
        <fullName evidence="2">Uncharacterized protein</fullName>
    </submittedName>
</protein>
<accession>H6LAU7</accession>
<dbReference type="Proteomes" id="UP000007519">
    <property type="component" value="Chromosome"/>
</dbReference>
<keyword evidence="3" id="KW-1185">Reference proteome</keyword>
<dbReference type="EMBL" id="CP002831">
    <property type="protein sequence ID" value="AFC25690.1"/>
    <property type="molecule type" value="Genomic_DNA"/>
</dbReference>
<feature type="region of interest" description="Disordered" evidence="1">
    <location>
        <begin position="1"/>
        <end position="45"/>
    </location>
</feature>
<organism evidence="2 3">
    <name type="scientific">Saprospira grandis (strain Lewin)</name>
    <dbReference type="NCBI Taxonomy" id="984262"/>
    <lineage>
        <taxon>Bacteria</taxon>
        <taxon>Pseudomonadati</taxon>
        <taxon>Bacteroidota</taxon>
        <taxon>Saprospiria</taxon>
        <taxon>Saprospirales</taxon>
        <taxon>Saprospiraceae</taxon>
        <taxon>Saprospira</taxon>
    </lineage>
</organism>
<reference evidence="2 3" key="1">
    <citation type="journal article" date="2012" name="Stand. Genomic Sci.">
        <title>Complete genome sequencing and analysis of Saprospira grandis str. Lewin, a predatory marine bacterium.</title>
        <authorList>
            <person name="Saw J.H."/>
            <person name="Yuryev A."/>
            <person name="Kanbe M."/>
            <person name="Hou S."/>
            <person name="Young A.G."/>
            <person name="Aizawa S."/>
            <person name="Alam M."/>
        </authorList>
    </citation>
    <scope>NUCLEOTIDE SEQUENCE [LARGE SCALE GENOMIC DNA]</scope>
    <source>
        <strain evidence="2 3">Lewin</strain>
    </source>
</reference>
<sequence length="45" mass="4915">MERLSAVEWVAEGQTEERSDAGPSEQRAPQHSDPRPQAEGAAPKK</sequence>
<name>H6LAU7_SAPGL</name>
<proteinExistence type="predicted"/>
<evidence type="ECO:0000256" key="1">
    <source>
        <dbReference type="SAM" id="MobiDB-lite"/>
    </source>
</evidence>
<evidence type="ECO:0000313" key="2">
    <source>
        <dbReference type="EMBL" id="AFC25690.1"/>
    </source>
</evidence>
<dbReference type="KEGG" id="sgn:SGRA_2962"/>
<dbReference type="HOGENOM" id="CLU_3205124_0_0_10"/>